<dbReference type="PROSITE" id="PS51257">
    <property type="entry name" value="PROKAR_LIPOPROTEIN"/>
    <property type="match status" value="1"/>
</dbReference>
<dbReference type="Proteomes" id="UP000594873">
    <property type="component" value="Chromosome"/>
</dbReference>
<dbReference type="EMBL" id="CP065592">
    <property type="protein sequence ID" value="QPQ54692.1"/>
    <property type="molecule type" value="Genomic_DNA"/>
</dbReference>
<evidence type="ECO:0000313" key="3">
    <source>
        <dbReference type="EMBL" id="QPQ54692.1"/>
    </source>
</evidence>
<dbReference type="InterPro" id="IPR021255">
    <property type="entry name" value="DUF2807"/>
</dbReference>
<evidence type="ECO:0000259" key="2">
    <source>
        <dbReference type="Pfam" id="PF10988"/>
    </source>
</evidence>
<dbReference type="KEGG" id="sflv:IC614_10215"/>
<dbReference type="Gene3D" id="2.160.20.120">
    <property type="match status" value="1"/>
</dbReference>
<dbReference type="PANTHER" id="PTHR39200">
    <property type="entry name" value="HYPOTHETICAL EXPORTED PROTEIN"/>
    <property type="match status" value="1"/>
</dbReference>
<sequence>MRVGLLIASVAVLAACNLTANAQRNDAAASDASTRRSYTVASFDAVSLAGPHQVIVTVGGAPSVTAEGDADMLDSLEIKVEGGDLKIGQKKGNWNWTNRRPVTVRVTVPSLKAAAIGGSGDIRIDRVNGDKFTAAIGGSGNIDVQQLSVGSADFSIAGSGDIKAAGKANSTTVSIAGSGDVEIGGLESRDSTVSVVGSGNASVRATGAASVSVMGSGDVRVAGGGRCDVRKMGSGNVHCDG</sequence>
<organism evidence="3 4">
    <name type="scientific">Allosphingosinicella flava</name>
    <dbReference type="NCBI Taxonomy" id="2771430"/>
    <lineage>
        <taxon>Bacteria</taxon>
        <taxon>Pseudomonadati</taxon>
        <taxon>Pseudomonadota</taxon>
        <taxon>Alphaproteobacteria</taxon>
        <taxon>Sphingomonadales</taxon>
        <taxon>Sphingomonadaceae</taxon>
        <taxon>Allosphingosinicella</taxon>
    </lineage>
</organism>
<reference evidence="3 4" key="1">
    <citation type="submission" date="2020-11" db="EMBL/GenBank/DDBJ databases">
        <title>Genome seq and assembly of Sphingosinicella sp.</title>
        <authorList>
            <person name="Chhetri G."/>
        </authorList>
    </citation>
    <scope>NUCLEOTIDE SEQUENCE [LARGE SCALE GENOMIC DNA]</scope>
    <source>
        <strain evidence="3 4">UDD2</strain>
    </source>
</reference>
<keyword evidence="4" id="KW-1185">Reference proteome</keyword>
<dbReference type="RefSeq" id="WP_200971299.1">
    <property type="nucleotide sequence ID" value="NZ_CP065592.1"/>
</dbReference>
<evidence type="ECO:0000313" key="4">
    <source>
        <dbReference type="Proteomes" id="UP000594873"/>
    </source>
</evidence>
<protein>
    <submittedName>
        <fullName evidence="3">DUF2807 domain-containing protein</fullName>
    </submittedName>
</protein>
<name>A0A7T2GJ47_9SPHN</name>
<dbReference type="PANTHER" id="PTHR39200:SF1">
    <property type="entry name" value="AUTO-TRANSPORTER ADHESIN HEAD GIN DOMAIN-CONTAINING PROTEIN-RELATED"/>
    <property type="match status" value="1"/>
</dbReference>
<dbReference type="Pfam" id="PF10988">
    <property type="entry name" value="DUF2807"/>
    <property type="match status" value="1"/>
</dbReference>
<dbReference type="AlphaFoldDB" id="A0A7T2GJ47"/>
<feature type="chain" id="PRO_5032357942" evidence="1">
    <location>
        <begin position="23"/>
        <end position="241"/>
    </location>
</feature>
<feature type="signal peptide" evidence="1">
    <location>
        <begin position="1"/>
        <end position="22"/>
    </location>
</feature>
<proteinExistence type="predicted"/>
<feature type="domain" description="Putative auto-transporter adhesin head GIN" evidence="2">
    <location>
        <begin position="43"/>
        <end position="224"/>
    </location>
</feature>
<accession>A0A7T2GJ47</accession>
<keyword evidence="1" id="KW-0732">Signal</keyword>
<gene>
    <name evidence="3" type="ORF">IC614_10215</name>
</gene>
<evidence type="ECO:0000256" key="1">
    <source>
        <dbReference type="SAM" id="SignalP"/>
    </source>
</evidence>